<dbReference type="PANTHER" id="PTHR43531:SF11">
    <property type="entry name" value="METHYL-ACCEPTING CHEMOTAXIS PROTEIN 3"/>
    <property type="match status" value="1"/>
</dbReference>
<dbReference type="GO" id="GO:0016020">
    <property type="term" value="C:membrane"/>
    <property type="evidence" value="ECO:0007669"/>
    <property type="project" value="UniProtKB-SubCell"/>
</dbReference>
<dbReference type="InterPro" id="IPR003660">
    <property type="entry name" value="HAMP_dom"/>
</dbReference>
<comment type="similarity">
    <text evidence="3">Belongs to the methyl-accepting chemotaxis (MCP) protein family.</text>
</comment>
<dbReference type="CDD" id="cd06225">
    <property type="entry name" value="HAMP"/>
    <property type="match status" value="1"/>
</dbReference>
<dbReference type="AlphaFoldDB" id="A0A7Y6Q2V6"/>
<dbReference type="InterPro" id="IPR004090">
    <property type="entry name" value="Chemotax_Me-accpt_rcpt"/>
</dbReference>
<evidence type="ECO:0000313" key="10">
    <source>
        <dbReference type="Proteomes" id="UP000520198"/>
    </source>
</evidence>
<dbReference type="SUPFAM" id="SSF158472">
    <property type="entry name" value="HAMP domain-like"/>
    <property type="match status" value="1"/>
</dbReference>
<keyword evidence="10" id="KW-1185">Reference proteome</keyword>
<dbReference type="Pfam" id="PF00672">
    <property type="entry name" value="HAMP"/>
    <property type="match status" value="1"/>
</dbReference>
<dbReference type="Pfam" id="PF12729">
    <property type="entry name" value="4HB_MCP_1"/>
    <property type="match status" value="1"/>
</dbReference>
<sequence>MTAIGCNDFACSIGPSSSPLPRQARQLMAKRCVRSHRTRTNLPCGQPKSVPMTIKARLLICLSLLAVAMLVMIVTAFNAMTSISKRTESIVADRLVPVDQLKTVSDMYAVEIVDTTHKVRSGALGWSAGKEAITAALSTIDTQWRAYEATRLTPKEKTLTESFDNARAASDASIRALMQILDRQDKAELARFVDTRLYPAVDPLAVPISELIKLQLSEANNELRAAITEKNDLTLWQAVIAGLALATLAATVWFVISGLFRPLSKLREAMRQLAAGNLKTLISGEGRRDEIGQMAGAVGVFRDNALERQRLEQDAEANRSLSEREREQREAQKARETEEVQAAVEALAFGLGRLAEGDLTYRIRTALAERLDALRTNFNSSVGNLEDALRSVGDNARSINAGASEIRSAAGDLSKRTEQQAASVEETAAALDQIATTVADASRRAEEAGSLVTRTRGAAEKSGEIVGNAVTAMSGIEASSREISSIIGVIDDIAFQTNLLALNAGVEAARAGEAGKGFAVVAQEVRELAQRSAQAAKEIKVLIATSGAQVKSGVSLVRETGMALEGIIAEVQEISAHVTAIVESAREQSAGIQQINTAVNSIDQGTQQNAAMVEQSTAASHSLAREAGALNDLLMRFKTGNGQAHPAHLVAASSAEQATSSPARTLNRRLAAAYRSPAAEQGKGWAEF</sequence>
<dbReference type="Proteomes" id="UP000520198">
    <property type="component" value="Unassembled WGS sequence"/>
</dbReference>
<dbReference type="GO" id="GO:0007165">
    <property type="term" value="P:signal transduction"/>
    <property type="evidence" value="ECO:0007669"/>
    <property type="project" value="UniProtKB-KW"/>
</dbReference>
<evidence type="ECO:0000256" key="5">
    <source>
        <dbReference type="SAM" id="MobiDB-lite"/>
    </source>
</evidence>
<dbReference type="Gene3D" id="6.10.340.10">
    <property type="match status" value="1"/>
</dbReference>
<dbReference type="Pfam" id="PF00015">
    <property type="entry name" value="MCPsignal"/>
    <property type="match status" value="1"/>
</dbReference>
<evidence type="ECO:0000313" key="9">
    <source>
        <dbReference type="EMBL" id="NVD38092.1"/>
    </source>
</evidence>
<evidence type="ECO:0000256" key="3">
    <source>
        <dbReference type="ARBA" id="ARBA00029447"/>
    </source>
</evidence>
<keyword evidence="4" id="KW-0807">Transducer</keyword>
<dbReference type="GO" id="GO:0006935">
    <property type="term" value="P:chemotaxis"/>
    <property type="evidence" value="ECO:0007669"/>
    <property type="project" value="UniProtKB-KW"/>
</dbReference>
<protein>
    <submittedName>
        <fullName evidence="9">MCP four helix bundle domain-containing protein</fullName>
    </submittedName>
</protein>
<evidence type="ECO:0000259" key="8">
    <source>
        <dbReference type="PROSITE" id="PS50885"/>
    </source>
</evidence>
<dbReference type="Gene3D" id="1.10.287.950">
    <property type="entry name" value="Methyl-accepting chemotaxis protein"/>
    <property type="match status" value="1"/>
</dbReference>
<name>A0A7Y6Q2V6_9HYPH</name>
<dbReference type="SMART" id="SM00304">
    <property type="entry name" value="HAMP"/>
    <property type="match status" value="2"/>
</dbReference>
<dbReference type="EMBL" id="JABWDU010000001">
    <property type="protein sequence ID" value="NVD38092.1"/>
    <property type="molecule type" value="Genomic_DNA"/>
</dbReference>
<dbReference type="InterPro" id="IPR004089">
    <property type="entry name" value="MCPsignal_dom"/>
</dbReference>
<dbReference type="InterPro" id="IPR024478">
    <property type="entry name" value="HlyB_4HB_MCP"/>
</dbReference>
<accession>A0A7Y6Q2V6</accession>
<feature type="transmembrane region" description="Helical" evidence="6">
    <location>
        <begin position="58"/>
        <end position="80"/>
    </location>
</feature>
<keyword evidence="6" id="KW-0812">Transmembrane</keyword>
<keyword evidence="6" id="KW-0472">Membrane</keyword>
<proteinExistence type="inferred from homology"/>
<dbReference type="PROSITE" id="PS50111">
    <property type="entry name" value="CHEMOTAXIS_TRANSDUC_2"/>
    <property type="match status" value="1"/>
</dbReference>
<gene>
    <name evidence="9" type="ORF">HT585_04445</name>
</gene>
<feature type="domain" description="Methyl-accepting transducer" evidence="7">
    <location>
        <begin position="395"/>
        <end position="624"/>
    </location>
</feature>
<dbReference type="FunFam" id="1.10.287.950:FF:000001">
    <property type="entry name" value="Methyl-accepting chemotaxis sensory transducer"/>
    <property type="match status" value="1"/>
</dbReference>
<dbReference type="CDD" id="cd11386">
    <property type="entry name" value="MCP_signal"/>
    <property type="match status" value="1"/>
</dbReference>
<dbReference type="GO" id="GO:0004888">
    <property type="term" value="F:transmembrane signaling receptor activity"/>
    <property type="evidence" value="ECO:0007669"/>
    <property type="project" value="InterPro"/>
</dbReference>
<keyword evidence="6" id="KW-1133">Transmembrane helix</keyword>
<dbReference type="PROSITE" id="PS50885">
    <property type="entry name" value="HAMP"/>
    <property type="match status" value="2"/>
</dbReference>
<feature type="domain" description="HAMP" evidence="8">
    <location>
        <begin position="257"/>
        <end position="310"/>
    </location>
</feature>
<dbReference type="SUPFAM" id="SSF58104">
    <property type="entry name" value="Methyl-accepting chemotaxis protein (MCP) signaling domain"/>
    <property type="match status" value="1"/>
</dbReference>
<organism evidence="9 10">
    <name type="scientific">Ensifer oleiphilus</name>
    <dbReference type="NCBI Taxonomy" id="2742698"/>
    <lineage>
        <taxon>Bacteria</taxon>
        <taxon>Pseudomonadati</taxon>
        <taxon>Pseudomonadota</taxon>
        <taxon>Alphaproteobacteria</taxon>
        <taxon>Hyphomicrobiales</taxon>
        <taxon>Rhizobiaceae</taxon>
        <taxon>Sinorhizobium/Ensifer group</taxon>
        <taxon>Ensifer</taxon>
    </lineage>
</organism>
<feature type="domain" description="HAMP" evidence="8">
    <location>
        <begin position="338"/>
        <end position="390"/>
    </location>
</feature>
<evidence type="ECO:0000259" key="7">
    <source>
        <dbReference type="PROSITE" id="PS50111"/>
    </source>
</evidence>
<dbReference type="SMART" id="SM00283">
    <property type="entry name" value="MA"/>
    <property type="match status" value="1"/>
</dbReference>
<feature type="region of interest" description="Disordered" evidence="5">
    <location>
        <begin position="313"/>
        <end position="337"/>
    </location>
</feature>
<dbReference type="PRINTS" id="PR00260">
    <property type="entry name" value="CHEMTRNSDUCR"/>
</dbReference>
<reference evidence="9 10" key="1">
    <citation type="submission" date="2020-06" db="EMBL/GenBank/DDBJ databases">
        <authorList>
            <person name="Grouzdev D.S."/>
        </authorList>
    </citation>
    <scope>NUCLEOTIDE SEQUENCE [LARGE SCALE GENOMIC DNA]</scope>
    <source>
        <strain evidence="9 10">HO-A22</strain>
    </source>
</reference>
<evidence type="ECO:0000256" key="2">
    <source>
        <dbReference type="ARBA" id="ARBA00022500"/>
    </source>
</evidence>
<keyword evidence="2" id="KW-0145">Chemotaxis</keyword>
<evidence type="ECO:0000256" key="6">
    <source>
        <dbReference type="SAM" id="Phobius"/>
    </source>
</evidence>
<comment type="caution">
    <text evidence="9">The sequence shown here is derived from an EMBL/GenBank/DDBJ whole genome shotgun (WGS) entry which is preliminary data.</text>
</comment>
<evidence type="ECO:0000256" key="4">
    <source>
        <dbReference type="PROSITE-ProRule" id="PRU00284"/>
    </source>
</evidence>
<comment type="subcellular location">
    <subcellularLocation>
        <location evidence="1">Membrane</location>
    </subcellularLocation>
</comment>
<dbReference type="InterPro" id="IPR051310">
    <property type="entry name" value="MCP_chemotaxis"/>
</dbReference>
<evidence type="ECO:0000256" key="1">
    <source>
        <dbReference type="ARBA" id="ARBA00004370"/>
    </source>
</evidence>
<feature type="transmembrane region" description="Helical" evidence="6">
    <location>
        <begin position="235"/>
        <end position="260"/>
    </location>
</feature>
<dbReference type="PANTHER" id="PTHR43531">
    <property type="entry name" value="PROTEIN ICFG"/>
    <property type="match status" value="1"/>
</dbReference>